<dbReference type="RefSeq" id="WP_320203781.1">
    <property type="nucleotide sequence ID" value="NZ_CP192783.1"/>
</dbReference>
<sequence>MKTDWNQIREMMGAAIDACERIEATGYTENDRDAITEVDGQQVSVHDFLVSAWTLPENLRYQIIHERHDTATDTPYVPEAARILVAMAQASAELIGAGETSPARDRIQKMVQWFSNHAAPGVERAIVDRRRTVT</sequence>
<organism evidence="1">
    <name type="scientific">Agrobacterium rosae</name>
    <dbReference type="NCBI Taxonomy" id="1972867"/>
    <lineage>
        <taxon>Bacteria</taxon>
        <taxon>Pseudomonadati</taxon>
        <taxon>Pseudomonadota</taxon>
        <taxon>Alphaproteobacteria</taxon>
        <taxon>Hyphomicrobiales</taxon>
        <taxon>Rhizobiaceae</taxon>
        <taxon>Rhizobium/Agrobacterium group</taxon>
        <taxon>Agrobacterium</taxon>
    </lineage>
</organism>
<reference evidence="1" key="1">
    <citation type="journal article" date="2023" name="Phytobiomes J">
        <title>Deciphering the key players within the bacterial microbiota associated with aerial crown gall tumors on rhododendron: Insights into the gallobiome.</title>
        <authorList>
            <person name="Kuzmanovic N."/>
            <person name="Nesme J."/>
            <person name="Wolf J."/>
            <person name="Neumann-Schaal M."/>
            <person name="Petersen J."/>
            <person name="Fernandez-Gnecco G."/>
            <person name="Sproeer C."/>
            <person name="Bunk B."/>
            <person name="Overmann J."/>
            <person name="Sorensen S.J."/>
            <person name="Idczak E."/>
            <person name="Smalla K."/>
        </authorList>
    </citation>
    <scope>NUCLEOTIDE SEQUENCE</scope>
    <source>
        <strain evidence="1">Rho-11.1</strain>
    </source>
</reference>
<gene>
    <name evidence="1" type="ORF">RMR22_26080</name>
</gene>
<comment type="caution">
    <text evidence="1">The sequence shown here is derived from an EMBL/GenBank/DDBJ whole genome shotgun (WGS) entry which is preliminary data.</text>
</comment>
<evidence type="ECO:0000313" key="1">
    <source>
        <dbReference type="EMBL" id="MDX8305705.1"/>
    </source>
</evidence>
<dbReference type="AlphaFoldDB" id="A0AAW9FIL8"/>
<dbReference type="EMBL" id="JAVRAF010000026">
    <property type="protein sequence ID" value="MDX8305705.1"/>
    <property type="molecule type" value="Genomic_DNA"/>
</dbReference>
<protein>
    <submittedName>
        <fullName evidence="1">Uncharacterized protein</fullName>
    </submittedName>
</protein>
<proteinExistence type="predicted"/>
<name>A0AAW9FIL8_9HYPH</name>
<accession>A0AAW9FIL8</accession>